<dbReference type="InterPro" id="IPR001789">
    <property type="entry name" value="Sig_transdc_resp-reg_receiver"/>
</dbReference>
<dbReference type="Gene3D" id="3.30.70.270">
    <property type="match status" value="1"/>
</dbReference>
<name>A0A2W5FPJ9_9BACT</name>
<protein>
    <submittedName>
        <fullName evidence="3">DNA-binding response regulator</fullName>
    </submittedName>
</protein>
<dbReference type="GO" id="GO:0000160">
    <property type="term" value="P:phosphorelay signal transduction system"/>
    <property type="evidence" value="ECO:0007669"/>
    <property type="project" value="InterPro"/>
</dbReference>
<dbReference type="InterPro" id="IPR011006">
    <property type="entry name" value="CheY-like_superfamily"/>
</dbReference>
<dbReference type="InterPro" id="IPR029787">
    <property type="entry name" value="Nucleotide_cyclase"/>
</dbReference>
<proteinExistence type="predicted"/>
<evidence type="ECO:0000313" key="4">
    <source>
        <dbReference type="Proteomes" id="UP000249739"/>
    </source>
</evidence>
<dbReference type="SUPFAM" id="SSF52172">
    <property type="entry name" value="CheY-like"/>
    <property type="match status" value="1"/>
</dbReference>
<keyword evidence="1" id="KW-0597">Phosphoprotein</keyword>
<dbReference type="Proteomes" id="UP000249739">
    <property type="component" value="Unassembled WGS sequence"/>
</dbReference>
<dbReference type="SUPFAM" id="SSF55073">
    <property type="entry name" value="Nucleotide cyclase"/>
    <property type="match status" value="1"/>
</dbReference>
<dbReference type="InterPro" id="IPR043128">
    <property type="entry name" value="Rev_trsase/Diguanyl_cyclase"/>
</dbReference>
<evidence type="ECO:0000256" key="1">
    <source>
        <dbReference type="PROSITE-ProRule" id="PRU00169"/>
    </source>
</evidence>
<feature type="domain" description="Response regulatory" evidence="2">
    <location>
        <begin position="2"/>
        <end position="113"/>
    </location>
</feature>
<feature type="modified residue" description="4-aspartylphosphate" evidence="1">
    <location>
        <position position="51"/>
    </location>
</feature>
<dbReference type="AlphaFoldDB" id="A0A2W5FPJ9"/>
<evidence type="ECO:0000313" key="3">
    <source>
        <dbReference type="EMBL" id="PZP56324.1"/>
    </source>
</evidence>
<dbReference type="Gene3D" id="3.40.50.2300">
    <property type="match status" value="1"/>
</dbReference>
<dbReference type="EMBL" id="QFOT01000030">
    <property type="protein sequence ID" value="PZP56324.1"/>
    <property type="molecule type" value="Genomic_DNA"/>
</dbReference>
<organism evidence="3 4">
    <name type="scientific">Micavibrio aeruginosavorus</name>
    <dbReference type="NCBI Taxonomy" id="349221"/>
    <lineage>
        <taxon>Bacteria</taxon>
        <taxon>Pseudomonadati</taxon>
        <taxon>Bdellovibrionota</taxon>
        <taxon>Bdellovibrionia</taxon>
        <taxon>Bdellovibrionales</taxon>
        <taxon>Pseudobdellovibrionaceae</taxon>
        <taxon>Micavibrio</taxon>
    </lineage>
</organism>
<keyword evidence="3" id="KW-0238">DNA-binding</keyword>
<reference evidence="3 4" key="1">
    <citation type="submission" date="2017-08" db="EMBL/GenBank/DDBJ databases">
        <title>Infants hospitalized years apart are colonized by the same room-sourced microbial strains.</title>
        <authorList>
            <person name="Brooks B."/>
            <person name="Olm M.R."/>
            <person name="Firek B.A."/>
            <person name="Baker R."/>
            <person name="Thomas B.C."/>
            <person name="Morowitz M.J."/>
            <person name="Banfield J.F."/>
        </authorList>
    </citation>
    <scope>NUCLEOTIDE SEQUENCE [LARGE SCALE GENOMIC DNA]</scope>
    <source>
        <strain evidence="3">S2_006_000_R2_64</strain>
    </source>
</reference>
<dbReference type="PROSITE" id="PS50110">
    <property type="entry name" value="RESPONSE_REGULATORY"/>
    <property type="match status" value="1"/>
</dbReference>
<comment type="caution">
    <text evidence="3">The sequence shown here is derived from an EMBL/GenBank/DDBJ whole genome shotgun (WGS) entry which is preliminary data.</text>
</comment>
<sequence>MKILVVDHDEMSASLLKSRLEPLGHAVTYSPARHEAASEFSKADYDVVFVDPSPSTNPKPMVMNLRRQIRYNPYMVLMSESFGEEAALGFGFNDYLPKPMDLSQIDQKMENAKHFLSLVQHLRDGSQDFPSAGGIIAKSAINQLFLSCIDRADRYAEKTYALFIGLRNFKQIAVESGPYEAEVAGARLAQHIVRLRRASDIIGQISMNEYALLLLRPVDAQEPIEAAARFADSLGICKDILTKPDMKVEIDVKLLEIPSGAKLAEHQVMLSS</sequence>
<evidence type="ECO:0000259" key="2">
    <source>
        <dbReference type="PROSITE" id="PS50110"/>
    </source>
</evidence>
<gene>
    <name evidence="3" type="ORF">DI586_04165</name>
</gene>
<dbReference type="GO" id="GO:0003677">
    <property type="term" value="F:DNA binding"/>
    <property type="evidence" value="ECO:0007669"/>
    <property type="project" value="UniProtKB-KW"/>
</dbReference>
<accession>A0A2W5FPJ9</accession>